<protein>
    <submittedName>
        <fullName evidence="1">Uncharacterized protein</fullName>
    </submittedName>
</protein>
<proteinExistence type="predicted"/>
<dbReference type="AlphaFoldDB" id="W0UZI8"/>
<dbReference type="Proteomes" id="UP000027604">
    <property type="component" value="Chromosome I"/>
</dbReference>
<keyword evidence="2" id="KW-1185">Reference proteome</keyword>
<evidence type="ECO:0000313" key="2">
    <source>
        <dbReference type="Proteomes" id="UP000027604"/>
    </source>
</evidence>
<dbReference type="HOGENOM" id="CLU_2569243_0_0_4"/>
<reference evidence="1 2" key="1">
    <citation type="journal article" date="2015" name="Genome Announc.">
        <title>Genome Sequence of Mushroom Soft-Rot Pathogen Janthinobacterium agaricidamnosum.</title>
        <authorList>
            <person name="Graupner K."/>
            <person name="Lackner G."/>
            <person name="Hertweck C."/>
        </authorList>
    </citation>
    <scope>NUCLEOTIDE SEQUENCE [LARGE SCALE GENOMIC DNA]</scope>
    <source>
        <strain evidence="2">NBRC 102515 / DSM 9628</strain>
    </source>
</reference>
<evidence type="ECO:0000313" key="1">
    <source>
        <dbReference type="EMBL" id="CDG80795.1"/>
    </source>
</evidence>
<dbReference type="STRING" id="1349767.GJA_129"/>
<gene>
    <name evidence="1" type="ORF">GJA_129</name>
</gene>
<dbReference type="KEGG" id="jag:GJA_129"/>
<name>W0UZI8_9BURK</name>
<sequence>MFNICWDVECGDATHHGLIHSTSNANKRNLLRFRQGRIVVSLWLARVAIRGRMGYRRYGGRVVCALGAPPDDMAGLVEPVA</sequence>
<dbReference type="PATRIC" id="fig|1349767.4.peg.3510"/>
<dbReference type="EMBL" id="HG322949">
    <property type="protein sequence ID" value="CDG80795.1"/>
    <property type="molecule type" value="Genomic_DNA"/>
</dbReference>
<organism evidence="1 2">
    <name type="scientific">Janthinobacterium agaricidamnosum NBRC 102515 = DSM 9628</name>
    <dbReference type="NCBI Taxonomy" id="1349767"/>
    <lineage>
        <taxon>Bacteria</taxon>
        <taxon>Pseudomonadati</taxon>
        <taxon>Pseudomonadota</taxon>
        <taxon>Betaproteobacteria</taxon>
        <taxon>Burkholderiales</taxon>
        <taxon>Oxalobacteraceae</taxon>
        <taxon>Janthinobacterium</taxon>
    </lineage>
</organism>
<accession>W0UZI8</accession>